<organism evidence="6 7">
    <name type="scientific">Belliella aquatica</name>
    <dbReference type="NCBI Taxonomy" id="1323734"/>
    <lineage>
        <taxon>Bacteria</taxon>
        <taxon>Pseudomonadati</taxon>
        <taxon>Bacteroidota</taxon>
        <taxon>Cytophagia</taxon>
        <taxon>Cytophagales</taxon>
        <taxon>Cyclobacteriaceae</taxon>
        <taxon>Belliella</taxon>
    </lineage>
</organism>
<feature type="domain" description="RNA polymerase sigma-70 region 2" evidence="5">
    <location>
        <begin position="30"/>
        <end position="99"/>
    </location>
</feature>
<dbReference type="InterPro" id="IPR007627">
    <property type="entry name" value="RNA_pol_sigma70_r2"/>
</dbReference>
<evidence type="ECO:0000313" key="7">
    <source>
        <dbReference type="Proteomes" id="UP000635885"/>
    </source>
</evidence>
<evidence type="ECO:0000256" key="2">
    <source>
        <dbReference type="ARBA" id="ARBA00023015"/>
    </source>
</evidence>
<dbReference type="InterPro" id="IPR013324">
    <property type="entry name" value="RNA_pol_sigma_r3/r4-like"/>
</dbReference>
<protein>
    <recommendedName>
        <fullName evidence="5">RNA polymerase sigma-70 region 2 domain-containing protein</fullName>
    </recommendedName>
</protein>
<evidence type="ECO:0000313" key="6">
    <source>
        <dbReference type="EMBL" id="GGC32016.1"/>
    </source>
</evidence>
<evidence type="ECO:0000259" key="5">
    <source>
        <dbReference type="Pfam" id="PF04542"/>
    </source>
</evidence>
<sequence length="203" mass="23218">MKLSKTYSENSILDDIKAGGSQLNKALGFMYSSYYGLLESIILKNSGNEDDAADVIQDTFLAFVKMVQDGRFRKEAGVKSMLYSIVRNLWITEIRKRKSTQNRHEIFEQGNDVEVEGVSVEIEKIENQKLILSLFESIGKKCKSILISFYYENLSMKDIMEKEDFSSEQVLRNKKYKCLKSLIEKVNGNVILAKSVKNALQND</sequence>
<dbReference type="EMBL" id="BMFD01000002">
    <property type="protein sequence ID" value="GGC32016.1"/>
    <property type="molecule type" value="Genomic_DNA"/>
</dbReference>
<dbReference type="InterPro" id="IPR013325">
    <property type="entry name" value="RNA_pol_sigma_r2"/>
</dbReference>
<keyword evidence="4" id="KW-0804">Transcription</keyword>
<dbReference type="PANTHER" id="PTHR43133">
    <property type="entry name" value="RNA POLYMERASE ECF-TYPE SIGMA FACTO"/>
    <property type="match status" value="1"/>
</dbReference>
<accession>A0ABQ1LY97</accession>
<dbReference type="NCBIfam" id="TIGR02937">
    <property type="entry name" value="sigma70-ECF"/>
    <property type="match status" value="1"/>
</dbReference>
<dbReference type="InterPro" id="IPR039425">
    <property type="entry name" value="RNA_pol_sigma-70-like"/>
</dbReference>
<keyword evidence="3" id="KW-0731">Sigma factor</keyword>
<comment type="caution">
    <text evidence="6">The sequence shown here is derived from an EMBL/GenBank/DDBJ whole genome shotgun (WGS) entry which is preliminary data.</text>
</comment>
<dbReference type="Proteomes" id="UP000635885">
    <property type="component" value="Unassembled WGS sequence"/>
</dbReference>
<evidence type="ECO:0000256" key="4">
    <source>
        <dbReference type="ARBA" id="ARBA00023163"/>
    </source>
</evidence>
<dbReference type="InterPro" id="IPR014284">
    <property type="entry name" value="RNA_pol_sigma-70_dom"/>
</dbReference>
<dbReference type="SUPFAM" id="SSF88659">
    <property type="entry name" value="Sigma3 and sigma4 domains of RNA polymerase sigma factors"/>
    <property type="match status" value="1"/>
</dbReference>
<dbReference type="RefSeq" id="WP_188440091.1">
    <property type="nucleotide sequence ID" value="NZ_BMFD01000002.1"/>
</dbReference>
<gene>
    <name evidence="6" type="ORF">GCM10010993_08750</name>
</gene>
<evidence type="ECO:0000256" key="3">
    <source>
        <dbReference type="ARBA" id="ARBA00023082"/>
    </source>
</evidence>
<comment type="similarity">
    <text evidence="1">Belongs to the sigma-70 factor family. ECF subfamily.</text>
</comment>
<evidence type="ECO:0000256" key="1">
    <source>
        <dbReference type="ARBA" id="ARBA00010641"/>
    </source>
</evidence>
<dbReference type="PANTHER" id="PTHR43133:SF46">
    <property type="entry name" value="RNA POLYMERASE SIGMA-70 FACTOR ECF SUBFAMILY"/>
    <property type="match status" value="1"/>
</dbReference>
<keyword evidence="7" id="KW-1185">Reference proteome</keyword>
<reference evidence="7" key="1">
    <citation type="journal article" date="2019" name="Int. J. Syst. Evol. Microbiol.">
        <title>The Global Catalogue of Microorganisms (GCM) 10K type strain sequencing project: providing services to taxonomists for standard genome sequencing and annotation.</title>
        <authorList>
            <consortium name="The Broad Institute Genomics Platform"/>
            <consortium name="The Broad Institute Genome Sequencing Center for Infectious Disease"/>
            <person name="Wu L."/>
            <person name="Ma J."/>
        </authorList>
    </citation>
    <scope>NUCLEOTIDE SEQUENCE [LARGE SCALE GENOMIC DNA]</scope>
    <source>
        <strain evidence="7">CGMCC 1.12479</strain>
    </source>
</reference>
<dbReference type="Pfam" id="PF04542">
    <property type="entry name" value="Sigma70_r2"/>
    <property type="match status" value="1"/>
</dbReference>
<proteinExistence type="inferred from homology"/>
<dbReference type="Gene3D" id="1.10.1740.10">
    <property type="match status" value="1"/>
</dbReference>
<keyword evidence="2" id="KW-0805">Transcription regulation</keyword>
<name>A0ABQ1LY97_9BACT</name>
<dbReference type="SUPFAM" id="SSF88946">
    <property type="entry name" value="Sigma2 domain of RNA polymerase sigma factors"/>
    <property type="match status" value="1"/>
</dbReference>